<organism evidence="1 2">
    <name type="scientific">Grifola frondosa</name>
    <name type="common">Maitake</name>
    <name type="synonym">Polyporus frondosus</name>
    <dbReference type="NCBI Taxonomy" id="5627"/>
    <lineage>
        <taxon>Eukaryota</taxon>
        <taxon>Fungi</taxon>
        <taxon>Dikarya</taxon>
        <taxon>Basidiomycota</taxon>
        <taxon>Agaricomycotina</taxon>
        <taxon>Agaricomycetes</taxon>
        <taxon>Polyporales</taxon>
        <taxon>Grifolaceae</taxon>
        <taxon>Grifola</taxon>
    </lineage>
</organism>
<evidence type="ECO:0000313" key="1">
    <source>
        <dbReference type="EMBL" id="OBZ67944.1"/>
    </source>
</evidence>
<name>A0A1C7LYP4_GRIFR</name>
<protein>
    <submittedName>
        <fullName evidence="1">Uncharacterized protein</fullName>
    </submittedName>
</protein>
<sequence>MQLQLWSTCKPRYRALAAQAEPYTEYKYLEDVDRAIASIEEYIAAIWREFRLCEDHRLRFFHEDGDAKHESRLCQLVETRSRNCPKCGRALGGSWLTDTVGDLTRYSWFFGIVAAIVSVRVGAWV</sequence>
<dbReference type="Proteomes" id="UP000092993">
    <property type="component" value="Unassembled WGS sequence"/>
</dbReference>
<evidence type="ECO:0000313" key="2">
    <source>
        <dbReference type="Proteomes" id="UP000092993"/>
    </source>
</evidence>
<keyword evidence="2" id="KW-1185">Reference proteome</keyword>
<dbReference type="AlphaFoldDB" id="A0A1C7LYP4"/>
<dbReference type="EMBL" id="LUGG01000023">
    <property type="protein sequence ID" value="OBZ67944.1"/>
    <property type="molecule type" value="Genomic_DNA"/>
</dbReference>
<proteinExistence type="predicted"/>
<gene>
    <name evidence="1" type="ORF">A0H81_12104</name>
</gene>
<accession>A0A1C7LYP4</accession>
<reference evidence="1 2" key="1">
    <citation type="submission" date="2016-03" db="EMBL/GenBank/DDBJ databases">
        <title>Whole genome sequencing of Grifola frondosa 9006-11.</title>
        <authorList>
            <person name="Min B."/>
            <person name="Park H."/>
            <person name="Kim J.-G."/>
            <person name="Cho H."/>
            <person name="Oh Y.-L."/>
            <person name="Kong W.-S."/>
            <person name="Choi I.-G."/>
        </authorList>
    </citation>
    <scope>NUCLEOTIDE SEQUENCE [LARGE SCALE GENOMIC DNA]</scope>
    <source>
        <strain evidence="1 2">9006-11</strain>
    </source>
</reference>
<comment type="caution">
    <text evidence="1">The sequence shown here is derived from an EMBL/GenBank/DDBJ whole genome shotgun (WGS) entry which is preliminary data.</text>
</comment>